<reference evidence="5" key="1">
    <citation type="submission" date="2021-02" db="EMBL/GenBank/DDBJ databases">
        <authorList>
            <person name="Nowell W R."/>
        </authorList>
    </citation>
    <scope>NUCLEOTIDE SEQUENCE</scope>
</reference>
<comment type="caution">
    <text evidence="5">The sequence shown here is derived from an EMBL/GenBank/DDBJ whole genome shotgun (WGS) entry which is preliminary data.</text>
</comment>
<evidence type="ECO:0000313" key="6">
    <source>
        <dbReference type="Proteomes" id="UP000663836"/>
    </source>
</evidence>
<dbReference type="InterPro" id="IPR038081">
    <property type="entry name" value="CalX-like_sf"/>
</dbReference>
<dbReference type="SMART" id="SM00237">
    <property type="entry name" value="Calx_beta"/>
    <property type="match status" value="1"/>
</dbReference>
<evidence type="ECO:0000256" key="1">
    <source>
        <dbReference type="ARBA" id="ARBA00022729"/>
    </source>
</evidence>
<gene>
    <name evidence="5" type="ORF">JBS370_LOCUS35343</name>
</gene>
<name>A0A819ZQI3_9BILA</name>
<dbReference type="GO" id="GO:0007154">
    <property type="term" value="P:cell communication"/>
    <property type="evidence" value="ECO:0007669"/>
    <property type="project" value="InterPro"/>
</dbReference>
<organism evidence="5 6">
    <name type="scientific">Rotaria sordida</name>
    <dbReference type="NCBI Taxonomy" id="392033"/>
    <lineage>
        <taxon>Eukaryota</taxon>
        <taxon>Metazoa</taxon>
        <taxon>Spiralia</taxon>
        <taxon>Gnathifera</taxon>
        <taxon>Rotifera</taxon>
        <taxon>Eurotatoria</taxon>
        <taxon>Bdelloidea</taxon>
        <taxon>Philodinida</taxon>
        <taxon>Philodinidae</taxon>
        <taxon>Rotaria</taxon>
    </lineage>
</organism>
<dbReference type="InterPro" id="IPR036397">
    <property type="entry name" value="RNaseH_sf"/>
</dbReference>
<keyword evidence="3" id="KW-0106">Calcium</keyword>
<dbReference type="SUPFAM" id="SSF141072">
    <property type="entry name" value="CalX-like"/>
    <property type="match status" value="2"/>
</dbReference>
<evidence type="ECO:0000313" key="5">
    <source>
        <dbReference type="EMBL" id="CAF4177685.1"/>
    </source>
</evidence>
<proteinExistence type="predicted"/>
<dbReference type="GO" id="GO:0016020">
    <property type="term" value="C:membrane"/>
    <property type="evidence" value="ECO:0007669"/>
    <property type="project" value="InterPro"/>
</dbReference>
<sequence>VRTALNIQARIIHDELYSVYGDQAPSLTTVKRWSKLFREGREEIEDESRPGRPITETTSENIEEIRLLINDDPYLTIEELQEQTDLSYGTVHRIITDHLNLRKVTARYIPKDLTDFQRAERVRICKENLAKFQQGTWRLCDIITGDESWFYHKQIGRKSSNAAWSNGPVFIHHLERGQTIDHQYYINNCLRPLVDEIKRQRPSYGTRGIKIYYDNARPHVHEDVSSYLESEHLTIIPHPPNSPDLSPCDFWLFDLIKRNLTDQSDSQSLYDAVIYQRAVNPQPFNIDEDPHMAILAFASSSYAVLEREQRVTVNVIRHGFIDSIIRFRLDTIDGTAIAGEDYVKLSEEFKMESGEQEKKITIHVIDHNQWEPDKTFFVKLSLPEGEEKRTKLDSRETALVTTISDDEPGFVEFEETITLVKESARKAEIKVVRVNSADGRVTVHYRTKDIDATAKKDYQ</sequence>
<dbReference type="InterPro" id="IPR052709">
    <property type="entry name" value="Transposase-MT_Hybrid"/>
</dbReference>
<dbReference type="PANTHER" id="PTHR46060:SF1">
    <property type="entry name" value="MARINER MOS1 TRANSPOSASE-LIKE PROTEIN"/>
    <property type="match status" value="1"/>
</dbReference>
<dbReference type="GO" id="GO:0003676">
    <property type="term" value="F:nucleic acid binding"/>
    <property type="evidence" value="ECO:0007669"/>
    <property type="project" value="InterPro"/>
</dbReference>
<dbReference type="PANTHER" id="PTHR46060">
    <property type="entry name" value="MARINER MOS1 TRANSPOSASE-LIKE PROTEIN"/>
    <property type="match status" value="1"/>
</dbReference>
<keyword evidence="2" id="KW-0677">Repeat</keyword>
<protein>
    <recommendedName>
        <fullName evidence="4">Calx-beta domain-containing protein</fullName>
    </recommendedName>
</protein>
<feature type="non-terminal residue" evidence="5">
    <location>
        <position position="459"/>
    </location>
</feature>
<dbReference type="Pfam" id="PF03160">
    <property type="entry name" value="Calx-beta"/>
    <property type="match status" value="1"/>
</dbReference>
<dbReference type="Gene3D" id="2.60.40.2030">
    <property type="match status" value="2"/>
</dbReference>
<evidence type="ECO:0000259" key="4">
    <source>
        <dbReference type="SMART" id="SM00237"/>
    </source>
</evidence>
<dbReference type="AlphaFoldDB" id="A0A819ZQI3"/>
<feature type="non-terminal residue" evidence="5">
    <location>
        <position position="1"/>
    </location>
</feature>
<dbReference type="EMBL" id="CAJOBD010012204">
    <property type="protein sequence ID" value="CAF4177685.1"/>
    <property type="molecule type" value="Genomic_DNA"/>
</dbReference>
<accession>A0A819ZQI3</accession>
<evidence type="ECO:0000256" key="3">
    <source>
        <dbReference type="ARBA" id="ARBA00022837"/>
    </source>
</evidence>
<keyword evidence="1" id="KW-0732">Signal</keyword>
<dbReference type="Proteomes" id="UP000663836">
    <property type="component" value="Unassembled WGS sequence"/>
</dbReference>
<dbReference type="InterPro" id="IPR003644">
    <property type="entry name" value="Calx_beta"/>
</dbReference>
<dbReference type="Gene3D" id="3.30.420.10">
    <property type="entry name" value="Ribonuclease H-like superfamily/Ribonuclease H"/>
    <property type="match status" value="1"/>
</dbReference>
<evidence type="ECO:0000256" key="2">
    <source>
        <dbReference type="ARBA" id="ARBA00022737"/>
    </source>
</evidence>
<feature type="domain" description="Calx-beta" evidence="4">
    <location>
        <begin position="282"/>
        <end position="381"/>
    </location>
</feature>